<dbReference type="RefSeq" id="WP_006801413.1">
    <property type="nucleotide sequence ID" value="NZ_GL891992.1"/>
</dbReference>
<dbReference type="OrthoDB" id="3354031at2"/>
<accession>F5J3G2</accession>
<gene>
    <name evidence="1" type="ORF">HMPREF9455_03879</name>
</gene>
<keyword evidence="2" id="KW-1185">Reference proteome</keyword>
<evidence type="ECO:0000313" key="1">
    <source>
        <dbReference type="EMBL" id="EGJ99747.1"/>
    </source>
</evidence>
<organism evidence="1 2">
    <name type="scientific">Dysgonomonas gadei ATCC BAA-286</name>
    <dbReference type="NCBI Taxonomy" id="742766"/>
    <lineage>
        <taxon>Bacteria</taxon>
        <taxon>Pseudomonadati</taxon>
        <taxon>Bacteroidota</taxon>
        <taxon>Bacteroidia</taxon>
        <taxon>Bacteroidales</taxon>
        <taxon>Dysgonomonadaceae</taxon>
        <taxon>Dysgonomonas</taxon>
    </lineage>
</organism>
<name>F5J3G2_9BACT</name>
<dbReference type="HOGENOM" id="CLU_1248997_0_0_10"/>
<dbReference type="EMBL" id="ADLV01000053">
    <property type="protein sequence ID" value="EGJ99747.1"/>
    <property type="molecule type" value="Genomic_DNA"/>
</dbReference>
<reference evidence="1 2" key="1">
    <citation type="submission" date="2011-04" db="EMBL/GenBank/DDBJ databases">
        <title>The Genome Sequence of Dysgonomonas gadei ATCC BAA-286.</title>
        <authorList>
            <consortium name="The Broad Institute Genome Sequencing Platform"/>
            <person name="Earl A."/>
            <person name="Ward D."/>
            <person name="Feldgarden M."/>
            <person name="Gevers D."/>
            <person name="Pudlo N."/>
            <person name="Martens E."/>
            <person name="Allen-Vercoe E."/>
            <person name="Young S.K."/>
            <person name="Zeng Q."/>
            <person name="Gargeya S."/>
            <person name="Fitzgerald M."/>
            <person name="Haas B."/>
            <person name="Abouelleil A."/>
            <person name="Alvarado L."/>
            <person name="Arachchi H.M."/>
            <person name="Berlin A."/>
            <person name="Brown A."/>
            <person name="Chapman S.B."/>
            <person name="Chen Z."/>
            <person name="Dunbar C."/>
            <person name="Freedman E."/>
            <person name="Gearin G."/>
            <person name="Gellesch M."/>
            <person name="Goldberg J."/>
            <person name="Griggs A."/>
            <person name="Gujja S."/>
            <person name="Heiman D."/>
            <person name="Howarth C."/>
            <person name="Larson L."/>
            <person name="Lui A."/>
            <person name="MacDonald P.J.P."/>
            <person name="Mehta T."/>
            <person name="Montmayeur A."/>
            <person name="Murphy C."/>
            <person name="Neiman D."/>
            <person name="Pearson M."/>
            <person name="Priest M."/>
            <person name="Roberts A."/>
            <person name="Saif S."/>
            <person name="Shea T."/>
            <person name="Shenoy N."/>
            <person name="Sisk P."/>
            <person name="Stolte C."/>
            <person name="Sykes S."/>
            <person name="Yandava C."/>
            <person name="Wortman J."/>
            <person name="Nusbaum C."/>
            <person name="Birren B."/>
        </authorList>
    </citation>
    <scope>NUCLEOTIDE SEQUENCE [LARGE SCALE GENOMIC DNA]</scope>
    <source>
        <strain evidence="1 2">ATCC BAA-286</strain>
    </source>
</reference>
<comment type="caution">
    <text evidence="1">The sequence shown here is derived from an EMBL/GenBank/DDBJ whole genome shotgun (WGS) entry which is preliminary data.</text>
</comment>
<dbReference type="eggNOG" id="ENOG5033JWY">
    <property type="taxonomic scope" value="Bacteria"/>
</dbReference>
<protein>
    <recommendedName>
        <fullName evidence="3">Knr4/Smi1-like domain-containing protein</fullName>
    </recommendedName>
</protein>
<dbReference type="Proteomes" id="UP000004913">
    <property type="component" value="Unassembled WGS sequence"/>
</dbReference>
<sequence length="221" mass="25382">MKNNQVVFNGIHDGKMTLPKDFAVLFPKMTRLLDKAYKVEFTLNGNQRFRQYIWTLNGGSTIGWLCKLEHCVPQGRNIIPEHILLSQNMGGIVEYWLEDNTMEAESFIDANQFTFSLVDSTVGIGGWEQNYADECKLQGIEPMDTSDFLTFALEANGNTTFYNHKTKEVFVYLHDDYSPFEITPHKGHPLCTIYQYDKAPTFVDFVETLAGQWLQVIESKN</sequence>
<proteinExistence type="predicted"/>
<dbReference type="STRING" id="742766.HMPREF9455_03879"/>
<dbReference type="AlphaFoldDB" id="F5J3G2"/>
<evidence type="ECO:0008006" key="3">
    <source>
        <dbReference type="Google" id="ProtNLM"/>
    </source>
</evidence>
<evidence type="ECO:0000313" key="2">
    <source>
        <dbReference type="Proteomes" id="UP000004913"/>
    </source>
</evidence>